<name>A0A8S1RUX6_9CILI</name>
<gene>
    <name evidence="1" type="ORF">PSON_ATCC_30995.1.T3890001</name>
</gene>
<dbReference type="AlphaFoldDB" id="A0A8S1RUX6"/>
<evidence type="ECO:0000313" key="1">
    <source>
        <dbReference type="EMBL" id="CAD8131153.1"/>
    </source>
</evidence>
<keyword evidence="2" id="KW-1185">Reference proteome</keyword>
<dbReference type="Proteomes" id="UP000692954">
    <property type="component" value="Unassembled WGS sequence"/>
</dbReference>
<accession>A0A8S1RUX6</accession>
<evidence type="ECO:0000313" key="2">
    <source>
        <dbReference type="Proteomes" id="UP000692954"/>
    </source>
</evidence>
<reference evidence="1" key="1">
    <citation type="submission" date="2021-01" db="EMBL/GenBank/DDBJ databases">
        <authorList>
            <consortium name="Genoscope - CEA"/>
            <person name="William W."/>
        </authorList>
    </citation>
    <scope>NUCLEOTIDE SEQUENCE</scope>
</reference>
<comment type="caution">
    <text evidence="1">The sequence shown here is derived from an EMBL/GenBank/DDBJ whole genome shotgun (WGS) entry which is preliminary data.</text>
</comment>
<dbReference type="EMBL" id="CAJJDN010000389">
    <property type="protein sequence ID" value="CAD8131153.1"/>
    <property type="molecule type" value="Genomic_DNA"/>
</dbReference>
<sequence>MKPFHQTFKQNVKLQVISTKESYVFQYQIISFMIIQIINLYQKYNVNNQIKLFVNYSTYPQLLVPINDQSLKLKIGYIEDLKLNGIIWPENMHFIVEVQLIMIQVENLIATLYQCKEQIITYQLQYQKVIFQFKQIIGS</sequence>
<proteinExistence type="predicted"/>
<organism evidence="1 2">
    <name type="scientific">Paramecium sonneborni</name>
    <dbReference type="NCBI Taxonomy" id="65129"/>
    <lineage>
        <taxon>Eukaryota</taxon>
        <taxon>Sar</taxon>
        <taxon>Alveolata</taxon>
        <taxon>Ciliophora</taxon>
        <taxon>Intramacronucleata</taxon>
        <taxon>Oligohymenophorea</taxon>
        <taxon>Peniculida</taxon>
        <taxon>Parameciidae</taxon>
        <taxon>Paramecium</taxon>
    </lineage>
</organism>
<protein>
    <submittedName>
        <fullName evidence="1">Uncharacterized protein</fullName>
    </submittedName>
</protein>